<dbReference type="EMBL" id="JACOOK010000006">
    <property type="protein sequence ID" value="MBC5617549.1"/>
    <property type="molecule type" value="Genomic_DNA"/>
</dbReference>
<evidence type="ECO:0000313" key="1">
    <source>
        <dbReference type="EMBL" id="MBC5617549.1"/>
    </source>
</evidence>
<organism evidence="1 2">
    <name type="scientific">Alistipes hominis</name>
    <dbReference type="NCBI Taxonomy" id="2763015"/>
    <lineage>
        <taxon>Bacteria</taxon>
        <taxon>Pseudomonadati</taxon>
        <taxon>Bacteroidota</taxon>
        <taxon>Bacteroidia</taxon>
        <taxon>Bacteroidales</taxon>
        <taxon>Rikenellaceae</taxon>
        <taxon>Alistipes</taxon>
    </lineage>
</organism>
<evidence type="ECO:0000313" key="2">
    <source>
        <dbReference type="Proteomes" id="UP000636891"/>
    </source>
</evidence>
<dbReference type="Proteomes" id="UP000636891">
    <property type="component" value="Unassembled WGS sequence"/>
</dbReference>
<keyword evidence="2" id="KW-1185">Reference proteome</keyword>
<sequence length="108" mass="12814">MKEKKDNSGDLFIATGPYGEFIALEKRREYETGFKQFIEECTKLLGPVGTIPNIRKSISDMPHLFKQGVNCYYNRQRFKELLWKYRNIQKPKAEKHTVESKKGYKHRI</sequence>
<gene>
    <name evidence="1" type="ORF">H8S08_11060</name>
</gene>
<name>A0ABR7CPG5_9BACT</name>
<comment type="caution">
    <text evidence="1">The sequence shown here is derived from an EMBL/GenBank/DDBJ whole genome shotgun (WGS) entry which is preliminary data.</text>
</comment>
<protein>
    <submittedName>
        <fullName evidence="1">Uncharacterized protein</fullName>
    </submittedName>
</protein>
<proteinExistence type="predicted"/>
<dbReference type="RefSeq" id="WP_186965909.1">
    <property type="nucleotide sequence ID" value="NZ_JACOOK010000006.1"/>
</dbReference>
<accession>A0ABR7CPG5</accession>
<reference evidence="1 2" key="1">
    <citation type="submission" date="2020-08" db="EMBL/GenBank/DDBJ databases">
        <title>Genome public.</title>
        <authorList>
            <person name="Liu C."/>
            <person name="Sun Q."/>
        </authorList>
    </citation>
    <scope>NUCLEOTIDE SEQUENCE [LARGE SCALE GENOMIC DNA]</scope>
    <source>
        <strain evidence="1 2">New-7</strain>
    </source>
</reference>